<keyword evidence="17" id="KW-1185">Reference proteome</keyword>
<evidence type="ECO:0000313" key="16">
    <source>
        <dbReference type="EMBL" id="CAK0809638.1"/>
    </source>
</evidence>
<feature type="coiled-coil region" evidence="13">
    <location>
        <begin position="679"/>
        <end position="734"/>
    </location>
</feature>
<feature type="compositionally biased region" description="Low complexity" evidence="14">
    <location>
        <begin position="72"/>
        <end position="85"/>
    </location>
</feature>
<evidence type="ECO:0000256" key="9">
    <source>
        <dbReference type="ARBA" id="ARBA00023065"/>
    </source>
</evidence>
<evidence type="ECO:0000256" key="4">
    <source>
        <dbReference type="ARBA" id="ARBA00022673"/>
    </source>
</evidence>
<keyword evidence="8" id="KW-1133">Transmembrane helix</keyword>
<feature type="region of interest" description="Disordered" evidence="14">
    <location>
        <begin position="551"/>
        <end position="577"/>
    </location>
</feature>
<keyword evidence="12" id="KW-0407">Ion channel</keyword>
<evidence type="ECO:0000256" key="10">
    <source>
        <dbReference type="ARBA" id="ARBA00023136"/>
    </source>
</evidence>
<protein>
    <recommendedName>
        <fullName evidence="15">Ion transport domain-containing protein</fullName>
    </recommendedName>
</protein>
<keyword evidence="10" id="KW-0472">Membrane</keyword>
<dbReference type="PANTHER" id="PTHR45628:SF7">
    <property type="entry name" value="VOLTAGE-DEPENDENT CALCIUM CHANNEL TYPE A SUBUNIT ALPHA-1"/>
    <property type="match status" value="1"/>
</dbReference>
<gene>
    <name evidence="16" type="ORF">PCOR1329_LOCUS14849</name>
</gene>
<keyword evidence="11" id="KW-0325">Glycoprotein</keyword>
<accession>A0ABN9R0K7</accession>
<dbReference type="Proteomes" id="UP001189429">
    <property type="component" value="Unassembled WGS sequence"/>
</dbReference>
<feature type="region of interest" description="Disordered" evidence="14">
    <location>
        <begin position="72"/>
        <end position="164"/>
    </location>
</feature>
<keyword evidence="6" id="KW-0106">Calcium</keyword>
<evidence type="ECO:0000256" key="7">
    <source>
        <dbReference type="ARBA" id="ARBA00022882"/>
    </source>
</evidence>
<sequence length="897" mass="96617">METGSGILHADKPRLAYSGSLTLHGRTSSRLQAELELAREQASLVNQGAMASAKYGVAFHGLAPTALRAALQQHDGDQQQYAQQHHATEHHRDQHDKEDQQHHAAQHHRDAHGRAGLEGPSTATFLGRHAARGVRGDLPEGASRGAEDLGGRSQDNDASSTEQGVAKLAAALRTVTESIGTLKQANGDDIAKQMTGVADALNAAKALDSATRTYNWAFELQMLAEAKAAKAREKLQESADAVVSAEAEIEAIQNEGKQKVPKSIFEQLLTVDSSTTHSTTGTSSPPSSTTPPSTTATRTAALDWMGQDPKRYLVATLVESGYWSCVVQTVICLNVLAMAVECDNGKWSCWTPINTAFLTFFLVELLGRVYVYRRSFFTLKAAGGAARAGGCGLRLRLRGDRWWNIFDFTLVATGVVDEWLSSVFLSEEEERTVSFIKLFRILRVFRALRVVRHMPRLKMLIESFISSLQVGAGGELDAFDWVSPLVASLRDHCLSHGLQSQAQPKGPALSTERQDWACRSCTTKRGKPLINFGTSLKCQGCRLHKKDVYGGPVPPKEPSMRAPAKGKKRAPWTAEGKLEGELAAMRAELDAARKKLRTQESDQGGAAAMHVDDGKSGEDASAASEIKVCEAGLATLKDVQHDWATGPREDLKRRLAAAKDRLFAAKPLHARVQALAHRQKNLADKLSKMELAEREAEDRVKKAQDELELKRHGVRELKAQQVALQAEQSALQQQVPVAPEDRPPGQSMEHDVIKDTGGLTLGDLAQALSGALAAHPDDTMQTAGDLPQRLASALGGPLQELMLRRQRERAAATVAASAPRTPAASVEGDDAAAAAHGAGTAGGAAPAAAAPRWDPAAMEPEKLRQTMAEFSPGPAEETSDAMLARATELAVRGFNPY</sequence>
<evidence type="ECO:0000256" key="12">
    <source>
        <dbReference type="ARBA" id="ARBA00023303"/>
    </source>
</evidence>
<evidence type="ECO:0000313" key="17">
    <source>
        <dbReference type="Proteomes" id="UP001189429"/>
    </source>
</evidence>
<evidence type="ECO:0000256" key="14">
    <source>
        <dbReference type="SAM" id="MobiDB-lite"/>
    </source>
</evidence>
<comment type="subcellular location">
    <subcellularLocation>
        <location evidence="1">Membrane</location>
        <topology evidence="1">Multi-pass membrane protein</topology>
    </subcellularLocation>
</comment>
<dbReference type="Pfam" id="PF00520">
    <property type="entry name" value="Ion_trans"/>
    <property type="match status" value="1"/>
</dbReference>
<dbReference type="InterPro" id="IPR027359">
    <property type="entry name" value="Volt_channel_dom_sf"/>
</dbReference>
<proteinExistence type="predicted"/>
<evidence type="ECO:0000256" key="8">
    <source>
        <dbReference type="ARBA" id="ARBA00022989"/>
    </source>
</evidence>
<evidence type="ECO:0000256" key="11">
    <source>
        <dbReference type="ARBA" id="ARBA00023180"/>
    </source>
</evidence>
<dbReference type="PANTHER" id="PTHR45628">
    <property type="entry name" value="VOLTAGE-DEPENDENT CALCIUM CHANNEL TYPE A SUBUNIT ALPHA-1"/>
    <property type="match status" value="1"/>
</dbReference>
<evidence type="ECO:0000259" key="15">
    <source>
        <dbReference type="Pfam" id="PF00520"/>
    </source>
</evidence>
<evidence type="ECO:0000256" key="3">
    <source>
        <dbReference type="ARBA" id="ARBA00022568"/>
    </source>
</evidence>
<dbReference type="SUPFAM" id="SSF81324">
    <property type="entry name" value="Voltage-gated potassium channels"/>
    <property type="match status" value="1"/>
</dbReference>
<keyword evidence="7" id="KW-0851">Voltage-gated channel</keyword>
<reference evidence="16" key="1">
    <citation type="submission" date="2023-10" db="EMBL/GenBank/DDBJ databases">
        <authorList>
            <person name="Chen Y."/>
            <person name="Shah S."/>
            <person name="Dougan E. K."/>
            <person name="Thang M."/>
            <person name="Chan C."/>
        </authorList>
    </citation>
    <scope>NUCLEOTIDE SEQUENCE [LARGE SCALE GENOMIC DNA]</scope>
</reference>
<feature type="coiled-coil region" evidence="13">
    <location>
        <begin position="228"/>
        <end position="255"/>
    </location>
</feature>
<feature type="region of interest" description="Disordered" evidence="14">
    <location>
        <begin position="594"/>
        <end position="619"/>
    </location>
</feature>
<keyword evidence="9" id="KW-0406">Ion transport</keyword>
<keyword evidence="2" id="KW-0813">Transport</keyword>
<evidence type="ECO:0000256" key="1">
    <source>
        <dbReference type="ARBA" id="ARBA00004141"/>
    </source>
</evidence>
<dbReference type="InterPro" id="IPR050599">
    <property type="entry name" value="VDCC_alpha-1_subunit"/>
</dbReference>
<feature type="compositionally biased region" description="Basic and acidic residues" evidence="14">
    <location>
        <begin position="86"/>
        <end position="102"/>
    </location>
</feature>
<keyword evidence="5" id="KW-0812">Transmembrane</keyword>
<name>A0ABN9R0K7_9DINO</name>
<feature type="domain" description="Ion transport" evidence="15">
    <location>
        <begin position="322"/>
        <end position="468"/>
    </location>
</feature>
<organism evidence="16 17">
    <name type="scientific">Prorocentrum cordatum</name>
    <dbReference type="NCBI Taxonomy" id="2364126"/>
    <lineage>
        <taxon>Eukaryota</taxon>
        <taxon>Sar</taxon>
        <taxon>Alveolata</taxon>
        <taxon>Dinophyceae</taxon>
        <taxon>Prorocentrales</taxon>
        <taxon>Prorocentraceae</taxon>
        <taxon>Prorocentrum</taxon>
    </lineage>
</organism>
<dbReference type="EMBL" id="CAUYUJ010004448">
    <property type="protein sequence ID" value="CAK0809638.1"/>
    <property type="molecule type" value="Genomic_DNA"/>
</dbReference>
<evidence type="ECO:0000256" key="5">
    <source>
        <dbReference type="ARBA" id="ARBA00022692"/>
    </source>
</evidence>
<evidence type="ECO:0000256" key="2">
    <source>
        <dbReference type="ARBA" id="ARBA00022448"/>
    </source>
</evidence>
<keyword evidence="4" id="KW-0107">Calcium channel</keyword>
<keyword evidence="13" id="KW-0175">Coiled coil</keyword>
<dbReference type="InterPro" id="IPR005821">
    <property type="entry name" value="Ion_trans_dom"/>
</dbReference>
<dbReference type="Gene3D" id="1.20.120.350">
    <property type="entry name" value="Voltage-gated potassium channels. Chain C"/>
    <property type="match status" value="1"/>
</dbReference>
<feature type="region of interest" description="Disordered" evidence="14">
    <location>
        <begin position="274"/>
        <end position="297"/>
    </location>
</feature>
<comment type="caution">
    <text evidence="16">The sequence shown here is derived from an EMBL/GenBank/DDBJ whole genome shotgun (WGS) entry which is preliminary data.</text>
</comment>
<evidence type="ECO:0000256" key="13">
    <source>
        <dbReference type="SAM" id="Coils"/>
    </source>
</evidence>
<evidence type="ECO:0000256" key="6">
    <source>
        <dbReference type="ARBA" id="ARBA00022837"/>
    </source>
</evidence>
<feature type="region of interest" description="Disordered" evidence="14">
    <location>
        <begin position="812"/>
        <end position="852"/>
    </location>
</feature>
<keyword evidence="3" id="KW-0109">Calcium transport</keyword>